<keyword evidence="1" id="KW-0472">Membrane</keyword>
<comment type="caution">
    <text evidence="2">The sequence shown here is derived from an EMBL/GenBank/DDBJ whole genome shotgun (WGS) entry which is preliminary data.</text>
</comment>
<evidence type="ECO:0000256" key="1">
    <source>
        <dbReference type="SAM" id="Phobius"/>
    </source>
</evidence>
<reference evidence="3" key="1">
    <citation type="journal article" date="2019" name="Int. J. Syst. Evol. Microbiol.">
        <title>The Global Catalogue of Microorganisms (GCM) 10K type strain sequencing project: providing services to taxonomists for standard genome sequencing and annotation.</title>
        <authorList>
            <consortium name="The Broad Institute Genomics Platform"/>
            <consortium name="The Broad Institute Genome Sequencing Center for Infectious Disease"/>
            <person name="Wu L."/>
            <person name="Ma J."/>
        </authorList>
    </citation>
    <scope>NUCLEOTIDE SEQUENCE [LARGE SCALE GENOMIC DNA]</scope>
    <source>
        <strain evidence="3">CCM 8904</strain>
    </source>
</reference>
<name>A0ABW1RBE1_9LACO</name>
<proteinExistence type="predicted"/>
<dbReference type="RefSeq" id="WP_125552996.1">
    <property type="nucleotide sequence ID" value="NZ_JBHSSL010000004.1"/>
</dbReference>
<keyword evidence="1" id="KW-0812">Transmembrane</keyword>
<keyword evidence="1" id="KW-1133">Transmembrane helix</keyword>
<accession>A0ABW1RBE1</accession>
<evidence type="ECO:0000313" key="2">
    <source>
        <dbReference type="EMBL" id="MFC6169068.1"/>
    </source>
</evidence>
<sequence length="64" mass="7256">MIEGLIGIVFLLLALWQFYAFYNAFRTVQKKGNEATSAFASLGIWYGFLFGVFFLISGIYFLIG</sequence>
<keyword evidence="3" id="KW-1185">Reference proteome</keyword>
<gene>
    <name evidence="2" type="ORF">ACFQGP_00500</name>
</gene>
<protein>
    <submittedName>
        <fullName evidence="2">Immunity protein</fullName>
    </submittedName>
</protein>
<organism evidence="2 3">
    <name type="scientific">Loigolactobacillus jiayinensis</name>
    <dbReference type="NCBI Taxonomy" id="2486016"/>
    <lineage>
        <taxon>Bacteria</taxon>
        <taxon>Bacillati</taxon>
        <taxon>Bacillota</taxon>
        <taxon>Bacilli</taxon>
        <taxon>Lactobacillales</taxon>
        <taxon>Lactobacillaceae</taxon>
        <taxon>Loigolactobacillus</taxon>
    </lineage>
</organism>
<dbReference type="Proteomes" id="UP001596289">
    <property type="component" value="Unassembled WGS sequence"/>
</dbReference>
<dbReference type="EMBL" id="JBHSSL010000004">
    <property type="protein sequence ID" value="MFC6169068.1"/>
    <property type="molecule type" value="Genomic_DNA"/>
</dbReference>
<feature type="transmembrane region" description="Helical" evidence="1">
    <location>
        <begin position="44"/>
        <end position="63"/>
    </location>
</feature>
<evidence type="ECO:0000313" key="3">
    <source>
        <dbReference type="Proteomes" id="UP001596289"/>
    </source>
</evidence>